<evidence type="ECO:0000256" key="4">
    <source>
        <dbReference type="RuleBase" id="RU365090"/>
    </source>
</evidence>
<keyword evidence="4 6" id="KW-0808">Transferase</keyword>
<dbReference type="Pfam" id="PF00994">
    <property type="entry name" value="MoCF_biosynth"/>
    <property type="match status" value="1"/>
</dbReference>
<evidence type="ECO:0000259" key="5">
    <source>
        <dbReference type="SMART" id="SM00852"/>
    </source>
</evidence>
<dbReference type="GO" id="GO:0005829">
    <property type="term" value="C:cytosol"/>
    <property type="evidence" value="ECO:0007669"/>
    <property type="project" value="TreeGrafter"/>
</dbReference>
<evidence type="ECO:0000256" key="3">
    <source>
        <dbReference type="ARBA" id="ARBA00047317"/>
    </source>
</evidence>
<comment type="pathway">
    <text evidence="4">Cofactor biosynthesis; molybdopterin biosynthesis.</text>
</comment>
<accession>A0A5C6B755</accession>
<evidence type="ECO:0000256" key="2">
    <source>
        <dbReference type="ARBA" id="ARBA00010763"/>
    </source>
</evidence>
<dbReference type="Pfam" id="PF03453">
    <property type="entry name" value="MoeA_N"/>
    <property type="match status" value="1"/>
</dbReference>
<comment type="cofactor">
    <cofactor evidence="4">
        <name>Mg(2+)</name>
        <dbReference type="ChEBI" id="CHEBI:18420"/>
    </cofactor>
</comment>
<keyword evidence="4" id="KW-0500">Molybdenum</keyword>
<feature type="domain" description="MoaB/Mog" evidence="5">
    <location>
        <begin position="181"/>
        <end position="322"/>
    </location>
</feature>
<keyword evidence="4" id="KW-0501">Molybdenum cofactor biosynthesis</keyword>
<dbReference type="Gene3D" id="3.40.980.10">
    <property type="entry name" value="MoaB/Mog-like domain"/>
    <property type="match status" value="1"/>
</dbReference>
<dbReference type="InterPro" id="IPR038987">
    <property type="entry name" value="MoeA-like"/>
</dbReference>
<dbReference type="Gene3D" id="2.40.340.10">
    <property type="entry name" value="MoeA, C-terminal, domain IV"/>
    <property type="match status" value="1"/>
</dbReference>
<comment type="similarity">
    <text evidence="2 4">Belongs to the MoeA family.</text>
</comment>
<gene>
    <name evidence="6" type="primary">moeA</name>
    <name evidence="6" type="ORF">Pla52n_01800</name>
</gene>
<dbReference type="Gene3D" id="2.170.190.11">
    <property type="entry name" value="Molybdopterin biosynthesis moea protein, domain 3"/>
    <property type="match status" value="1"/>
</dbReference>
<organism evidence="6 7">
    <name type="scientific">Stieleria varia</name>
    <dbReference type="NCBI Taxonomy" id="2528005"/>
    <lineage>
        <taxon>Bacteria</taxon>
        <taxon>Pseudomonadati</taxon>
        <taxon>Planctomycetota</taxon>
        <taxon>Planctomycetia</taxon>
        <taxon>Pirellulales</taxon>
        <taxon>Pirellulaceae</taxon>
        <taxon>Stieleria</taxon>
    </lineage>
</organism>
<dbReference type="SMART" id="SM00852">
    <property type="entry name" value="MoCF_biosynth"/>
    <property type="match status" value="1"/>
</dbReference>
<dbReference type="PANTHER" id="PTHR10192">
    <property type="entry name" value="MOLYBDOPTERIN BIOSYNTHESIS PROTEIN"/>
    <property type="match status" value="1"/>
</dbReference>
<keyword evidence="7" id="KW-1185">Reference proteome</keyword>
<dbReference type="SUPFAM" id="SSF63867">
    <property type="entry name" value="MoeA C-terminal domain-like"/>
    <property type="match status" value="1"/>
</dbReference>
<dbReference type="OrthoDB" id="9804758at2"/>
<proteinExistence type="inferred from homology"/>
<dbReference type="UniPathway" id="UPA00344"/>
<dbReference type="InterPro" id="IPR005110">
    <property type="entry name" value="MoeA_linker/N"/>
</dbReference>
<dbReference type="EMBL" id="SJPN01000001">
    <property type="protein sequence ID" value="TWU07607.1"/>
    <property type="molecule type" value="Genomic_DNA"/>
</dbReference>
<dbReference type="InterPro" id="IPR036688">
    <property type="entry name" value="MoeA_C_domain_IV_sf"/>
</dbReference>
<dbReference type="GO" id="GO:0061599">
    <property type="term" value="F:molybdopterin molybdotransferase activity"/>
    <property type="evidence" value="ECO:0007669"/>
    <property type="project" value="UniProtKB-UniRule"/>
</dbReference>
<dbReference type="InterPro" id="IPR036425">
    <property type="entry name" value="MoaB/Mog-like_dom_sf"/>
</dbReference>
<evidence type="ECO:0000313" key="6">
    <source>
        <dbReference type="EMBL" id="TWU07607.1"/>
    </source>
</evidence>
<evidence type="ECO:0000313" key="7">
    <source>
        <dbReference type="Proteomes" id="UP000320176"/>
    </source>
</evidence>
<dbReference type="RefSeq" id="WP_146517807.1">
    <property type="nucleotide sequence ID" value="NZ_CP151726.1"/>
</dbReference>
<dbReference type="GO" id="GO:0006777">
    <property type="term" value="P:Mo-molybdopterin cofactor biosynthetic process"/>
    <property type="evidence" value="ECO:0007669"/>
    <property type="project" value="UniProtKB-UniRule"/>
</dbReference>
<dbReference type="SUPFAM" id="SSF53218">
    <property type="entry name" value="Molybdenum cofactor biosynthesis proteins"/>
    <property type="match status" value="1"/>
</dbReference>
<comment type="function">
    <text evidence="1 4">Catalyzes the insertion of molybdate into adenylated molybdopterin with the concomitant release of AMP.</text>
</comment>
<dbReference type="Gene3D" id="3.90.105.10">
    <property type="entry name" value="Molybdopterin biosynthesis moea protein, domain 2"/>
    <property type="match status" value="1"/>
</dbReference>
<comment type="catalytic activity">
    <reaction evidence="3">
        <text>adenylyl-molybdopterin + molybdate = Mo-molybdopterin + AMP + H(+)</text>
        <dbReference type="Rhea" id="RHEA:35047"/>
        <dbReference type="ChEBI" id="CHEBI:15378"/>
        <dbReference type="ChEBI" id="CHEBI:36264"/>
        <dbReference type="ChEBI" id="CHEBI:62727"/>
        <dbReference type="ChEBI" id="CHEBI:71302"/>
        <dbReference type="ChEBI" id="CHEBI:456215"/>
        <dbReference type="EC" id="2.10.1.1"/>
    </reaction>
</comment>
<name>A0A5C6B755_9BACT</name>
<evidence type="ECO:0000256" key="1">
    <source>
        <dbReference type="ARBA" id="ARBA00002901"/>
    </source>
</evidence>
<dbReference type="InterPro" id="IPR036135">
    <property type="entry name" value="MoeA_linker/N_sf"/>
</dbReference>
<comment type="caution">
    <text evidence="6">The sequence shown here is derived from an EMBL/GenBank/DDBJ whole genome shotgun (WGS) entry which is preliminary data.</text>
</comment>
<dbReference type="EC" id="2.10.1.1" evidence="4"/>
<dbReference type="CDD" id="cd00887">
    <property type="entry name" value="MoeA"/>
    <property type="match status" value="1"/>
</dbReference>
<dbReference type="AlphaFoldDB" id="A0A5C6B755"/>
<dbReference type="GO" id="GO:0046872">
    <property type="term" value="F:metal ion binding"/>
    <property type="evidence" value="ECO:0007669"/>
    <property type="project" value="UniProtKB-UniRule"/>
</dbReference>
<dbReference type="SUPFAM" id="SSF63882">
    <property type="entry name" value="MoeA N-terminal region -like"/>
    <property type="match status" value="1"/>
</dbReference>
<keyword evidence="4" id="KW-0460">Magnesium</keyword>
<sequence length="400" mass="42379">MPPRFSYVSPESALNALACRLQVVQATIRTDELTDRVIAQDVVADRDSPAADVSAMDGYAISRADLHDSPTLPVSGESSAGSPPPQWRLGTAVRIFTGAILPVGCDAVIKREETQESESEVTIVRDASGVSDGENIRCAGENAAGGSVVMQSGTRITAAQRATLVNFGCLEAIVFEPVRIAIVTTGDEVGEFRQTQPEPWQLRNSNQAALQSLIRPHRWMTVSQSVHCLDDPDALTQQMQQSLIDSDVVVLTGGVSMGDYDHVPDAVVSAGAEIVFHGLPIRPGKPILGAVTGDGKLVLGLPGNPVSATVCGHRFLLPLAAKISGQVKWKTPSALVKLVNPSDRSIPLHWMKLVRLVDDGLAEVVASQGSGDLVSLGQSDGYVCVPPDAIGPGPWPYFGW</sequence>
<reference evidence="6 7" key="1">
    <citation type="submission" date="2019-02" db="EMBL/GenBank/DDBJ databases">
        <title>Deep-cultivation of Planctomycetes and their phenomic and genomic characterization uncovers novel biology.</title>
        <authorList>
            <person name="Wiegand S."/>
            <person name="Jogler M."/>
            <person name="Boedeker C."/>
            <person name="Pinto D."/>
            <person name="Vollmers J."/>
            <person name="Rivas-Marin E."/>
            <person name="Kohn T."/>
            <person name="Peeters S.H."/>
            <person name="Heuer A."/>
            <person name="Rast P."/>
            <person name="Oberbeckmann S."/>
            <person name="Bunk B."/>
            <person name="Jeske O."/>
            <person name="Meyerdierks A."/>
            <person name="Storesund J.E."/>
            <person name="Kallscheuer N."/>
            <person name="Luecker S."/>
            <person name="Lage O.M."/>
            <person name="Pohl T."/>
            <person name="Merkel B.J."/>
            <person name="Hornburger P."/>
            <person name="Mueller R.-W."/>
            <person name="Bruemmer F."/>
            <person name="Labrenz M."/>
            <person name="Spormann A.M."/>
            <person name="Op Den Camp H."/>
            <person name="Overmann J."/>
            <person name="Amann R."/>
            <person name="Jetten M.S.M."/>
            <person name="Mascher T."/>
            <person name="Medema M.H."/>
            <person name="Devos D.P."/>
            <person name="Kaster A.-K."/>
            <person name="Ovreas L."/>
            <person name="Rohde M."/>
            <person name="Galperin M.Y."/>
            <person name="Jogler C."/>
        </authorList>
    </citation>
    <scope>NUCLEOTIDE SEQUENCE [LARGE SCALE GENOMIC DNA]</scope>
    <source>
        <strain evidence="6 7">Pla52n</strain>
    </source>
</reference>
<dbReference type="InterPro" id="IPR001453">
    <property type="entry name" value="MoaB/Mog_dom"/>
</dbReference>
<protein>
    <recommendedName>
        <fullName evidence="4">Molybdopterin molybdenumtransferase</fullName>
        <ecNumber evidence="4">2.10.1.1</ecNumber>
    </recommendedName>
</protein>
<dbReference type="Proteomes" id="UP000320176">
    <property type="component" value="Unassembled WGS sequence"/>
</dbReference>
<dbReference type="PANTHER" id="PTHR10192:SF5">
    <property type="entry name" value="GEPHYRIN"/>
    <property type="match status" value="1"/>
</dbReference>
<keyword evidence="4" id="KW-0479">Metal-binding</keyword>